<evidence type="ECO:0000256" key="2">
    <source>
        <dbReference type="ARBA" id="ARBA00012438"/>
    </source>
</evidence>
<sequence length="681" mass="77149">MAEQYVNDPMLEVFIFETSQQLEQLEQCVINSEADKEYSSDTINEIFRIMHTIKSSSAMMLFNNISKVAHSTEDLFYFIREGKAKNIDKSSLCDLVLESIDFIKIELEKIKNRDNADGLEDSLIENITNYLEVLKQNNNITVPLETNESTEKQFYIPANKLMQKVKNNMFKAEIFFQDGCEMENIRAFTVIHNLKDITDDFYYIPEDIIENNDSCEAIRKEGFKIYLRTDKIYKDIENFLEQITFLDRSKLTQLENEEEYYNNKNHSTLDRTIKIPEAHDNISEKEIQSISNNQTQSIISVNVGKLDKLMDLVGELVIAEAMVTQNTDLAGLTLDNFHKASGQLNKITSEIQDMVMSIRMVPIGNTLLKMNRIIRDMSKKLGKEIHLDIIGEDTEVDKNVIEHIGDPLMHIIRNAVDHGIETVEERIAAGKKVSGTITLEAKNEGSEVLIIIKDDGRGLNKDKIIFKAMQSDLLQKSPEDMSDKEIFNLIFLPGFSTKDKVTEFSGRGVGMDVVIKNIEAIGGIIQTDSIEGKGTTITLKIPLTLAIIDGMNIKVGKSRYTLPIVSIKQSFRPKENDVFKDPDGNEMIMIRGKCYPILRLHKFYKVKTEVTDMQQGIIIVVENESKTVCIFVDELIGKQQVVVKPIPNYINNIKKIKGLAGCTLLGDGSISLILAVNDLIG</sequence>
<evidence type="ECO:0000256" key="1">
    <source>
        <dbReference type="ARBA" id="ARBA00000085"/>
    </source>
</evidence>
<protein>
    <recommendedName>
        <fullName evidence="3">Chemotaxis protein CheA</fullName>
        <ecNumber evidence="2">2.7.13.3</ecNumber>
    </recommendedName>
</protein>
<dbReference type="AlphaFoldDB" id="A0A949TXS3"/>
<dbReference type="GO" id="GO:0006935">
    <property type="term" value="P:chemotaxis"/>
    <property type="evidence" value="ECO:0007669"/>
    <property type="project" value="UniProtKB-KW"/>
</dbReference>
<accession>A0A949TXS3</accession>
<dbReference type="PROSITE" id="PS50109">
    <property type="entry name" value="HIS_KIN"/>
    <property type="match status" value="1"/>
</dbReference>
<dbReference type="Proteomes" id="UP000694308">
    <property type="component" value="Unassembled WGS sequence"/>
</dbReference>
<dbReference type="InterPro" id="IPR010808">
    <property type="entry name" value="CheA_P2-bd"/>
</dbReference>
<reference evidence="13" key="1">
    <citation type="submission" date="2020-12" db="EMBL/GenBank/DDBJ databases">
        <title>Clostridium thailandense sp. nov., a novel acetogenic bacterium isolated from peat land soil in Thailand.</title>
        <authorList>
            <person name="Chaikitkaew S."/>
            <person name="Birkeland N.K."/>
        </authorList>
    </citation>
    <scope>NUCLEOTIDE SEQUENCE</scope>
    <source>
        <strain evidence="13">PL3</strain>
    </source>
</reference>
<dbReference type="PANTHER" id="PTHR43395">
    <property type="entry name" value="SENSOR HISTIDINE KINASE CHEA"/>
    <property type="match status" value="1"/>
</dbReference>
<dbReference type="SMART" id="SM00387">
    <property type="entry name" value="HATPase_c"/>
    <property type="match status" value="1"/>
</dbReference>
<keyword evidence="6" id="KW-0808">Transferase</keyword>
<dbReference type="InterPro" id="IPR002545">
    <property type="entry name" value="CheW-lke_dom"/>
</dbReference>
<proteinExistence type="predicted"/>
<dbReference type="RefSeq" id="WP_218320879.1">
    <property type="nucleotide sequence ID" value="NZ_JAEEGC010000054.1"/>
</dbReference>
<evidence type="ECO:0000256" key="5">
    <source>
        <dbReference type="ARBA" id="ARBA00022553"/>
    </source>
</evidence>
<evidence type="ECO:0000259" key="11">
    <source>
        <dbReference type="PROSITE" id="PS50851"/>
    </source>
</evidence>
<name>A0A949TXS3_9CLOT</name>
<dbReference type="CDD" id="cd16916">
    <property type="entry name" value="HATPase_CheA-like"/>
    <property type="match status" value="1"/>
</dbReference>
<comment type="catalytic activity">
    <reaction evidence="1">
        <text>ATP + protein L-histidine = ADP + protein N-phospho-L-histidine.</text>
        <dbReference type="EC" id="2.7.13.3"/>
    </reaction>
</comment>
<feature type="domain" description="Histidine kinase" evidence="10">
    <location>
        <begin position="343"/>
        <end position="545"/>
    </location>
</feature>
<evidence type="ECO:0000313" key="13">
    <source>
        <dbReference type="EMBL" id="MBV7273811.1"/>
    </source>
</evidence>
<dbReference type="InterPro" id="IPR008207">
    <property type="entry name" value="Sig_transdc_His_kin_Hpt_dom"/>
</dbReference>
<dbReference type="Pfam" id="PF01627">
    <property type="entry name" value="Hpt"/>
    <property type="match status" value="1"/>
</dbReference>
<dbReference type="Pfam" id="PF07194">
    <property type="entry name" value="P2"/>
    <property type="match status" value="1"/>
</dbReference>
<keyword evidence="4" id="KW-0145">Chemotaxis</keyword>
<dbReference type="CDD" id="cd00731">
    <property type="entry name" value="CheA_reg"/>
    <property type="match status" value="1"/>
</dbReference>
<dbReference type="InterPro" id="IPR051315">
    <property type="entry name" value="Bact_Chemotaxis_CheA"/>
</dbReference>
<dbReference type="PROSITE" id="PS50851">
    <property type="entry name" value="CHEW"/>
    <property type="match status" value="1"/>
</dbReference>
<dbReference type="GO" id="GO:0005737">
    <property type="term" value="C:cytoplasm"/>
    <property type="evidence" value="ECO:0007669"/>
    <property type="project" value="InterPro"/>
</dbReference>
<keyword evidence="7" id="KW-0418">Kinase</keyword>
<comment type="function">
    <text evidence="8">Involved in the transmission of sensory signals from the chemoreceptors to the flagellar motors. CheA is autophosphorylated; it can transfer its phosphate group to either CheB or CheY.</text>
</comment>
<dbReference type="SMART" id="SM00073">
    <property type="entry name" value="HPT"/>
    <property type="match status" value="1"/>
</dbReference>
<dbReference type="EC" id="2.7.13.3" evidence="2"/>
<dbReference type="InterPro" id="IPR003594">
    <property type="entry name" value="HATPase_dom"/>
</dbReference>
<dbReference type="Pfam" id="PF02895">
    <property type="entry name" value="H-kinase_dim"/>
    <property type="match status" value="1"/>
</dbReference>
<dbReference type="CDD" id="cd00088">
    <property type="entry name" value="HPT"/>
    <property type="match status" value="1"/>
</dbReference>
<feature type="domain" description="HPt" evidence="12">
    <location>
        <begin position="3"/>
        <end position="110"/>
    </location>
</feature>
<evidence type="ECO:0000256" key="8">
    <source>
        <dbReference type="ARBA" id="ARBA00035100"/>
    </source>
</evidence>
<evidence type="ECO:0000313" key="14">
    <source>
        <dbReference type="Proteomes" id="UP000694308"/>
    </source>
</evidence>
<feature type="modified residue" description="Phosphohistidine" evidence="9">
    <location>
        <position position="51"/>
    </location>
</feature>
<dbReference type="SMART" id="SM01231">
    <property type="entry name" value="H-kinase_dim"/>
    <property type="match status" value="1"/>
</dbReference>
<evidence type="ECO:0000256" key="3">
    <source>
        <dbReference type="ARBA" id="ARBA00021495"/>
    </source>
</evidence>
<dbReference type="GO" id="GO:0000155">
    <property type="term" value="F:phosphorelay sensor kinase activity"/>
    <property type="evidence" value="ECO:0007669"/>
    <property type="project" value="InterPro"/>
</dbReference>
<dbReference type="PANTHER" id="PTHR43395:SF10">
    <property type="entry name" value="CHEMOTAXIS PROTEIN CHEA"/>
    <property type="match status" value="1"/>
</dbReference>
<evidence type="ECO:0000256" key="6">
    <source>
        <dbReference type="ARBA" id="ARBA00022679"/>
    </source>
</evidence>
<dbReference type="Pfam" id="PF02518">
    <property type="entry name" value="HATPase_c"/>
    <property type="match status" value="1"/>
</dbReference>
<evidence type="ECO:0000259" key="10">
    <source>
        <dbReference type="PROSITE" id="PS50109"/>
    </source>
</evidence>
<dbReference type="FunFam" id="3.30.565.10:FF:000016">
    <property type="entry name" value="Chemotaxis protein CheA, putative"/>
    <property type="match status" value="1"/>
</dbReference>
<comment type="caution">
    <text evidence="13">The sequence shown here is derived from an EMBL/GenBank/DDBJ whole genome shotgun (WGS) entry which is preliminary data.</text>
</comment>
<feature type="domain" description="CheW-like" evidence="11">
    <location>
        <begin position="547"/>
        <end position="681"/>
    </location>
</feature>
<evidence type="ECO:0000259" key="12">
    <source>
        <dbReference type="PROSITE" id="PS50894"/>
    </source>
</evidence>
<gene>
    <name evidence="13" type="ORF">I6U48_12920</name>
</gene>
<keyword evidence="5 9" id="KW-0597">Phosphoprotein</keyword>
<organism evidence="13 14">
    <name type="scientific">Clostridium thailandense</name>
    <dbReference type="NCBI Taxonomy" id="2794346"/>
    <lineage>
        <taxon>Bacteria</taxon>
        <taxon>Bacillati</taxon>
        <taxon>Bacillota</taxon>
        <taxon>Clostridia</taxon>
        <taxon>Eubacteriales</taxon>
        <taxon>Clostridiaceae</taxon>
        <taxon>Clostridium</taxon>
    </lineage>
</organism>
<dbReference type="Pfam" id="PF01584">
    <property type="entry name" value="CheW"/>
    <property type="match status" value="1"/>
</dbReference>
<dbReference type="InterPro" id="IPR004105">
    <property type="entry name" value="CheA-like_dim"/>
</dbReference>
<keyword evidence="14" id="KW-1185">Reference proteome</keyword>
<evidence type="ECO:0000256" key="7">
    <source>
        <dbReference type="ARBA" id="ARBA00022777"/>
    </source>
</evidence>
<evidence type="ECO:0000256" key="9">
    <source>
        <dbReference type="PROSITE-ProRule" id="PRU00110"/>
    </source>
</evidence>
<dbReference type="PROSITE" id="PS50894">
    <property type="entry name" value="HPT"/>
    <property type="match status" value="1"/>
</dbReference>
<dbReference type="SMART" id="SM00260">
    <property type="entry name" value="CheW"/>
    <property type="match status" value="1"/>
</dbReference>
<dbReference type="InterPro" id="IPR005467">
    <property type="entry name" value="His_kinase_dom"/>
</dbReference>
<dbReference type="EMBL" id="JAEEGC010000054">
    <property type="protein sequence ID" value="MBV7273811.1"/>
    <property type="molecule type" value="Genomic_DNA"/>
</dbReference>
<evidence type="ECO:0000256" key="4">
    <source>
        <dbReference type="ARBA" id="ARBA00022500"/>
    </source>
</evidence>